<evidence type="ECO:0008006" key="3">
    <source>
        <dbReference type="Google" id="ProtNLM"/>
    </source>
</evidence>
<reference evidence="2" key="1">
    <citation type="submission" date="2017-09" db="EMBL/GenBank/DDBJ databases">
        <title>Depth-based differentiation of microbial function through sediment-hosted aquifers and enrichment of novel symbionts in the deep terrestrial subsurface.</title>
        <authorList>
            <person name="Probst A.J."/>
            <person name="Ladd B."/>
            <person name="Jarett J.K."/>
            <person name="Geller-Mcgrath D.E."/>
            <person name="Sieber C.M.K."/>
            <person name="Emerson J.B."/>
            <person name="Anantharaman K."/>
            <person name="Thomas B.C."/>
            <person name="Malmstrom R."/>
            <person name="Stieglmeier M."/>
            <person name="Klingl A."/>
            <person name="Woyke T."/>
            <person name="Ryan C.M."/>
            <person name="Banfield J.F."/>
        </authorList>
    </citation>
    <scope>NUCLEOTIDE SEQUENCE [LARGE SCALE GENOMIC DNA]</scope>
</reference>
<dbReference type="InterPro" id="IPR014942">
    <property type="entry name" value="AbiEii"/>
</dbReference>
<dbReference type="AlphaFoldDB" id="A0A2H0YPI5"/>
<dbReference type="Gene3D" id="3.10.450.620">
    <property type="entry name" value="JHP933, nucleotidyltransferase-like core domain"/>
    <property type="match status" value="1"/>
</dbReference>
<dbReference type="Pfam" id="PF08843">
    <property type="entry name" value="AbiEii"/>
    <property type="match status" value="1"/>
</dbReference>
<protein>
    <recommendedName>
        <fullName evidence="3">Nucleotidyl transferase AbiEii/AbiGii toxin family protein</fullName>
    </recommendedName>
</protein>
<gene>
    <name evidence="1" type="ORF">COT32_00085</name>
</gene>
<organism evidence="1 2">
    <name type="scientific">Candidatus Nealsonbacteria bacterium CG08_land_8_20_14_0_20_36_22</name>
    <dbReference type="NCBI Taxonomy" id="1974704"/>
    <lineage>
        <taxon>Bacteria</taxon>
        <taxon>Candidatus Nealsoniibacteriota</taxon>
    </lineage>
</organism>
<dbReference type="EMBL" id="PEYC01000002">
    <property type="protein sequence ID" value="PIS40370.1"/>
    <property type="molecule type" value="Genomic_DNA"/>
</dbReference>
<sequence>METTTIFIQNLIKAHISRDSLFKRNLAKTYLQILVLDFIYSRPEYSDLVFYGGSCLSHCFGLPRLSEDLDFVDLGGKINILTLAEDLEKFFRKNTNLNLTVTSQKFRIYLKFPILRELKLSGAGESDFLFVKLEIFKEFNFCKDYRTEIIPLFKFNKSILVKTFDLPTLMATKIRAILYRKWEKTGRKGKTLIRVKGRDYFDLMWYLGRGVSPNIKCIEIVKDKKELKNKLLEIISRVDSASIKLDLEPLIEDIKFVKNLSKNIKEILRRELEAKL</sequence>
<proteinExistence type="predicted"/>
<comment type="caution">
    <text evidence="1">The sequence shown here is derived from an EMBL/GenBank/DDBJ whole genome shotgun (WGS) entry which is preliminary data.</text>
</comment>
<accession>A0A2H0YPI5</accession>
<name>A0A2H0YPI5_9BACT</name>
<dbReference type="Proteomes" id="UP000231472">
    <property type="component" value="Unassembled WGS sequence"/>
</dbReference>
<evidence type="ECO:0000313" key="1">
    <source>
        <dbReference type="EMBL" id="PIS40370.1"/>
    </source>
</evidence>
<evidence type="ECO:0000313" key="2">
    <source>
        <dbReference type="Proteomes" id="UP000231472"/>
    </source>
</evidence>